<evidence type="ECO:0000313" key="3">
    <source>
        <dbReference type="Proteomes" id="UP000325433"/>
    </source>
</evidence>
<dbReference type="EMBL" id="ML738373">
    <property type="protein sequence ID" value="KAE8309049.1"/>
    <property type="molecule type" value="Genomic_DNA"/>
</dbReference>
<keyword evidence="1" id="KW-0812">Transmembrane</keyword>
<accession>A0A5N6VLN2</accession>
<keyword evidence="1" id="KW-0472">Membrane</keyword>
<dbReference type="AlphaFoldDB" id="A0A5N6VLN2"/>
<reference evidence="3" key="1">
    <citation type="submission" date="2019-04" db="EMBL/GenBank/DDBJ databases">
        <title>Friends and foes A comparative genomics studyof 23 Aspergillus species from section Flavi.</title>
        <authorList>
            <consortium name="DOE Joint Genome Institute"/>
            <person name="Kjaerbolling I."/>
            <person name="Vesth T."/>
            <person name="Frisvad J.C."/>
            <person name="Nybo J.L."/>
            <person name="Theobald S."/>
            <person name="Kildgaard S."/>
            <person name="Isbrandt T."/>
            <person name="Kuo A."/>
            <person name="Sato A."/>
            <person name="Lyhne E.K."/>
            <person name="Kogle M.E."/>
            <person name="Wiebenga A."/>
            <person name="Kun R.S."/>
            <person name="Lubbers R.J."/>
            <person name="Makela M.R."/>
            <person name="Barry K."/>
            <person name="Chovatia M."/>
            <person name="Clum A."/>
            <person name="Daum C."/>
            <person name="Haridas S."/>
            <person name="He G."/>
            <person name="LaButti K."/>
            <person name="Lipzen A."/>
            <person name="Mondo S."/>
            <person name="Riley R."/>
            <person name="Salamov A."/>
            <person name="Simmons B.A."/>
            <person name="Magnuson J.K."/>
            <person name="Henrissat B."/>
            <person name="Mortensen U.H."/>
            <person name="Larsen T.O."/>
            <person name="Devries R.P."/>
            <person name="Grigoriev I.V."/>
            <person name="Machida M."/>
            <person name="Baker S.E."/>
            <person name="Andersen M.R."/>
        </authorList>
    </citation>
    <scope>NUCLEOTIDE SEQUENCE [LARGE SCALE GENOMIC DNA]</scope>
    <source>
        <strain evidence="3">CBS 130015</strain>
    </source>
</reference>
<dbReference type="Proteomes" id="UP000325433">
    <property type="component" value="Unassembled WGS sequence"/>
</dbReference>
<name>A0A5N6VLN2_9EURO</name>
<keyword evidence="1" id="KW-1133">Transmembrane helix</keyword>
<evidence type="ECO:0000313" key="2">
    <source>
        <dbReference type="EMBL" id="KAE8309049.1"/>
    </source>
</evidence>
<gene>
    <name evidence="2" type="ORF">BDV41DRAFT_549303</name>
</gene>
<feature type="transmembrane region" description="Helical" evidence="1">
    <location>
        <begin position="21"/>
        <end position="44"/>
    </location>
</feature>
<evidence type="ECO:0000256" key="1">
    <source>
        <dbReference type="SAM" id="Phobius"/>
    </source>
</evidence>
<keyword evidence="3" id="KW-1185">Reference proteome</keyword>
<protein>
    <submittedName>
        <fullName evidence="2">Uncharacterized protein</fullName>
    </submittedName>
</protein>
<organism evidence="2 3">
    <name type="scientific">Aspergillus transmontanensis</name>
    <dbReference type="NCBI Taxonomy" id="1034304"/>
    <lineage>
        <taxon>Eukaryota</taxon>
        <taxon>Fungi</taxon>
        <taxon>Dikarya</taxon>
        <taxon>Ascomycota</taxon>
        <taxon>Pezizomycotina</taxon>
        <taxon>Eurotiomycetes</taxon>
        <taxon>Eurotiomycetidae</taxon>
        <taxon>Eurotiales</taxon>
        <taxon>Aspergillaceae</taxon>
        <taxon>Aspergillus</taxon>
        <taxon>Aspergillus subgen. Circumdati</taxon>
    </lineage>
</organism>
<proteinExistence type="predicted"/>
<sequence length="88" mass="10086">MQHRMPKCLSSYLGRRGNKKVFFLRHPFPILVINDLACLVITYMCSSDPQQITMIAPGLTSDPSVFVFITQRLRWDRLASPRVDSESS</sequence>